<dbReference type="OrthoDB" id="594984at2"/>
<keyword evidence="2" id="KW-1185">Reference proteome</keyword>
<comment type="caution">
    <text evidence="1">The sequence shown here is derived from an EMBL/GenBank/DDBJ whole genome shotgun (WGS) entry which is preliminary data.</text>
</comment>
<reference evidence="2" key="1">
    <citation type="submission" date="2013-09" db="EMBL/GenBank/DDBJ databases">
        <authorList>
            <person name="Zeng Z."/>
            <person name="Chen C."/>
        </authorList>
    </citation>
    <scope>NUCLEOTIDE SEQUENCE [LARGE SCALE GENOMIC DNA]</scope>
    <source>
        <strain evidence="2">DK69</strain>
    </source>
</reference>
<proteinExistence type="predicted"/>
<dbReference type="AlphaFoldDB" id="V6SDG7"/>
<dbReference type="Proteomes" id="UP000030149">
    <property type="component" value="Unassembled WGS sequence"/>
</dbReference>
<evidence type="ECO:0000313" key="2">
    <source>
        <dbReference type="Proteomes" id="UP000030149"/>
    </source>
</evidence>
<evidence type="ECO:0008006" key="3">
    <source>
        <dbReference type="Google" id="ProtNLM"/>
    </source>
</evidence>
<dbReference type="EMBL" id="JRLZ01000010">
    <property type="protein sequence ID" value="KGO95507.1"/>
    <property type="molecule type" value="Genomic_DNA"/>
</dbReference>
<accession>V6SDG7</accession>
<dbReference type="RefSeq" id="WP_023572594.1">
    <property type="nucleotide sequence ID" value="NZ_AVCS01000005.1"/>
</dbReference>
<protein>
    <recommendedName>
        <fullName evidence="3">Host attachment protein</fullName>
    </recommendedName>
</protein>
<dbReference type="SUPFAM" id="SSF53137">
    <property type="entry name" value="Translational machinery components"/>
    <property type="match status" value="1"/>
</dbReference>
<dbReference type="STRING" id="1107311.Q767_11955"/>
<dbReference type="PATRIC" id="fig|1107311.3.peg.533"/>
<dbReference type="eggNOG" id="ENOG5032EPT">
    <property type="taxonomic scope" value="Bacteria"/>
</dbReference>
<dbReference type="InterPro" id="IPR042226">
    <property type="entry name" value="eFR1_2_sf"/>
</dbReference>
<dbReference type="Gene3D" id="3.30.420.60">
    <property type="entry name" value="eRF1 domain 2"/>
    <property type="match status" value="1"/>
</dbReference>
<gene>
    <name evidence="1" type="ORF">Q767_11955</name>
</gene>
<reference evidence="1 2" key="2">
    <citation type="journal article" date="2015" name="Stand. Genomic Sci.">
        <title>High quality draft genomic sequence of Flavobacterium enshiense DK69(T) and comparison among Flavobacterium genomes.</title>
        <authorList>
            <person name="Zeng Z."/>
            <person name="Chen C."/>
            <person name="Du H."/>
            <person name="Wang G."/>
            <person name="Li M."/>
        </authorList>
    </citation>
    <scope>NUCLEOTIDE SEQUENCE [LARGE SCALE GENOMIC DNA]</scope>
    <source>
        <strain evidence="1 2">DK69</strain>
    </source>
</reference>
<evidence type="ECO:0000313" key="1">
    <source>
        <dbReference type="EMBL" id="KGO95507.1"/>
    </source>
</evidence>
<name>V6SDG7_9FLAO</name>
<organism evidence="1 2">
    <name type="scientific">Flavobacterium enshiense DK69</name>
    <dbReference type="NCBI Taxonomy" id="1107311"/>
    <lineage>
        <taxon>Bacteria</taxon>
        <taxon>Pseudomonadati</taxon>
        <taxon>Bacteroidota</taxon>
        <taxon>Flavobacteriia</taxon>
        <taxon>Flavobacteriales</taxon>
        <taxon>Flavobacteriaceae</taxon>
        <taxon>Flavobacterium</taxon>
    </lineage>
</organism>
<sequence length="142" mass="16469">MKTAQQSIQQTGIWIDSSRAILVTLQDGKQQITEVGSVMENQIYHDHGGNRGAFMGRQHVNDEHKYEHRKKHQLHGFLEDVVNHAKNADELYVFGPAETKNELRKLIHENRMHMPMRLKAIESADKMSLNKIVAKVKKFYLH</sequence>